<evidence type="ECO:0000256" key="4">
    <source>
        <dbReference type="ARBA" id="ARBA00023315"/>
    </source>
</evidence>
<dbReference type="GO" id="GO:0004312">
    <property type="term" value="F:fatty acid synthase activity"/>
    <property type="evidence" value="ECO:0007669"/>
    <property type="project" value="TreeGrafter"/>
</dbReference>
<dbReference type="InterPro" id="IPR050091">
    <property type="entry name" value="PKS_NRPS_Biosynth_Enz"/>
</dbReference>
<sequence>MGGVAIVGIGAVFPGAPDAAAFWRNIAGGVDAIGQIPPGRWDPATYYDQGSTSGDRFYCRRGGFVDDLAEFDPTRFGIMPSTVDGAEPDQLLALATAAEAIADAGGEAVLPSRDRVGVVVGRGGYLTPGCARLDQRVRLADEVVSVVRDLFPNLAGAELAGVRQAIRDRLGPEQPEASIGLVPNLAASRIANRFDLRGTAYTVDAACASGLVAVEHAVRELQEGRADAMLAGAVHVCHHPTLWSVFTQLRALSPSERIRPFDAEADGTLLSEGVGMVVLKRLEDVGDERVYAVIRGIGTASDGRATSMMTPNPEGQLLAVQRAWESAGLDPRTEGPALIEAHGTATPAGDAAELDTMINAFGADGDEIGIGTVKSMIGHAMPAAGMAGLIKAALALHHNTLPPTLHVDSPHSALRGTRFTPVTTAREWTGPHRAVVNAFGFGGINAHAVLDGHTIAKPRKPVLTFAADTAEELAAALKERRTSSADRAFRLAIGNPDDRKLKLAERVLAQGKAWPGRHDIWFSPEPLLSSTDQVAFLFPGFEREFTGEVVDHAVTLLQDGRREARELMASGITPGALAGHSMGEWTAMVVGGIYPTIDEFVAALGPGAVAVVDIAYAALGCSAETAEQHLVDGVTVSHDNCPHQSVICGPLDRLEEVLVSLKAAGVMAQLMPFRTGFHTPALAPFLGRAREMLDQLPVRTPDVPVWSANSLEPMAAGEVRDLVLRHLVEPVRFRPLLERLHREGFRAFVQIGQGSLPGFVGDTLSDRPHVAVSSDIAPEALWAFGLKRGTAHRVKLRLGTPKITVDPIGAVPVAEVADDNPMSAAVTKLLAHTNAVAREVVGALQPKARTTESATTREFSLRTMPELVDHSVFPQPPGWPDLEDGFPIVPATGLLEVFADAACALTGGTVHGFAQVRAKRWLTALPATTARVTARADGDRVVVKVGDFAEGVVLMAPQAPRRVGKELENVREAPVSAAELYTDNWMFHGPAFAGVTDIGCLADNGIAGVLTPLPAPGALLDSAGQLIGHWMQVSRTEDQTVLPTGIEQVTFHGPVPSGDVHCTAWIREITAQTMVADAELTVDGELWCRITGWATRRFTTDDRIWQVKLRPGTELLSVQDGEWLRVRENWSDSATRDLIMRRYLNSAERRHYGGLAVPAQREWLLRVIAAKDAVRAWLWNRGAGPVYPVELTVAPDGKVRGAFAVPQVEVVSEQGGAAARVRTES</sequence>
<dbReference type="SMART" id="SM00825">
    <property type="entry name" value="PKS_KS"/>
    <property type="match status" value="1"/>
</dbReference>
<dbReference type="InterPro" id="IPR018201">
    <property type="entry name" value="Ketoacyl_synth_AS"/>
</dbReference>
<dbReference type="InterPro" id="IPR016039">
    <property type="entry name" value="Thiolase-like"/>
</dbReference>
<dbReference type="GO" id="GO:0004315">
    <property type="term" value="F:3-oxoacyl-[acyl-carrier-protein] synthase activity"/>
    <property type="evidence" value="ECO:0007669"/>
    <property type="project" value="InterPro"/>
</dbReference>
<dbReference type="Pfam" id="PF14765">
    <property type="entry name" value="PS-DH"/>
    <property type="match status" value="1"/>
</dbReference>
<keyword evidence="2" id="KW-0597">Phosphoprotein</keyword>
<keyword evidence="4" id="KW-0012">Acyltransferase</keyword>
<dbReference type="RefSeq" id="WP_090047188.1">
    <property type="nucleotide sequence ID" value="NZ_FNCC01000003.1"/>
</dbReference>
<dbReference type="STRING" id="200378.SAMN05216553_103177"/>
<dbReference type="Proteomes" id="UP000199623">
    <property type="component" value="Unassembled WGS sequence"/>
</dbReference>
<dbReference type="InterPro" id="IPR049551">
    <property type="entry name" value="PKS_DH_C"/>
</dbReference>
<gene>
    <name evidence="6" type="ORF">SAMN05216553_103177</name>
</gene>
<dbReference type="PROSITE" id="PS52004">
    <property type="entry name" value="KS3_2"/>
    <property type="match status" value="1"/>
</dbReference>
<dbReference type="InterPro" id="IPR016036">
    <property type="entry name" value="Malonyl_transacylase_ACP-bd"/>
</dbReference>
<name>A0A1G7NRM0_9PSEU</name>
<dbReference type="InterPro" id="IPR029069">
    <property type="entry name" value="HotDog_dom_sf"/>
</dbReference>
<dbReference type="SUPFAM" id="SSF54637">
    <property type="entry name" value="Thioesterase/thiol ester dehydrase-isomerase"/>
    <property type="match status" value="1"/>
</dbReference>
<dbReference type="Pfam" id="PF00698">
    <property type="entry name" value="Acyl_transf_1"/>
    <property type="match status" value="1"/>
</dbReference>
<evidence type="ECO:0000259" key="5">
    <source>
        <dbReference type="PROSITE" id="PS52004"/>
    </source>
</evidence>
<dbReference type="InterPro" id="IPR014031">
    <property type="entry name" value="Ketoacyl_synth_C"/>
</dbReference>
<dbReference type="CDD" id="cd00833">
    <property type="entry name" value="PKS"/>
    <property type="match status" value="1"/>
</dbReference>
<dbReference type="GO" id="GO:0006633">
    <property type="term" value="P:fatty acid biosynthetic process"/>
    <property type="evidence" value="ECO:0007669"/>
    <property type="project" value="InterPro"/>
</dbReference>
<reference evidence="7" key="1">
    <citation type="submission" date="2016-10" db="EMBL/GenBank/DDBJ databases">
        <authorList>
            <person name="Varghese N."/>
            <person name="Submissions S."/>
        </authorList>
    </citation>
    <scope>NUCLEOTIDE SEQUENCE [LARGE SCALE GENOMIC DNA]</scope>
    <source>
        <strain evidence="7">CGMCC 4.3506</strain>
    </source>
</reference>
<dbReference type="SUPFAM" id="SSF55048">
    <property type="entry name" value="Probable ACP-binding domain of malonyl-CoA ACP transacylase"/>
    <property type="match status" value="1"/>
</dbReference>
<dbReference type="InterPro" id="IPR042104">
    <property type="entry name" value="PKS_dehydratase_sf"/>
</dbReference>
<dbReference type="AlphaFoldDB" id="A0A1G7NRM0"/>
<proteinExistence type="predicted"/>
<dbReference type="EMBL" id="FNCC01000003">
    <property type="protein sequence ID" value="SDF76725.1"/>
    <property type="molecule type" value="Genomic_DNA"/>
</dbReference>
<dbReference type="Pfam" id="PF02801">
    <property type="entry name" value="Ketoacyl-synt_C"/>
    <property type="match status" value="1"/>
</dbReference>
<dbReference type="SUPFAM" id="SSF52151">
    <property type="entry name" value="FabD/lysophospholipase-like"/>
    <property type="match status" value="1"/>
</dbReference>
<dbReference type="OrthoDB" id="9778690at2"/>
<feature type="domain" description="Ketosynthase family 3 (KS3)" evidence="5">
    <location>
        <begin position="1"/>
        <end position="452"/>
    </location>
</feature>
<dbReference type="PROSITE" id="PS00606">
    <property type="entry name" value="KS3_1"/>
    <property type="match status" value="1"/>
</dbReference>
<dbReference type="Gene3D" id="3.40.47.10">
    <property type="match status" value="1"/>
</dbReference>
<dbReference type="InterPro" id="IPR001227">
    <property type="entry name" value="Ac_transferase_dom_sf"/>
</dbReference>
<organism evidence="6 7">
    <name type="scientific">Lentzea fradiae</name>
    <dbReference type="NCBI Taxonomy" id="200378"/>
    <lineage>
        <taxon>Bacteria</taxon>
        <taxon>Bacillati</taxon>
        <taxon>Actinomycetota</taxon>
        <taxon>Actinomycetes</taxon>
        <taxon>Pseudonocardiales</taxon>
        <taxon>Pseudonocardiaceae</taxon>
        <taxon>Lentzea</taxon>
    </lineage>
</organism>
<evidence type="ECO:0000313" key="7">
    <source>
        <dbReference type="Proteomes" id="UP000199623"/>
    </source>
</evidence>
<keyword evidence="3 6" id="KW-0808">Transferase</keyword>
<dbReference type="Gene3D" id="3.40.366.10">
    <property type="entry name" value="Malonyl-Coenzyme A Acyl Carrier Protein, domain 2"/>
    <property type="match status" value="1"/>
</dbReference>
<dbReference type="Gene3D" id="3.30.70.250">
    <property type="entry name" value="Malonyl-CoA ACP transacylase, ACP-binding"/>
    <property type="match status" value="1"/>
</dbReference>
<protein>
    <submittedName>
        <fullName evidence="6">Acyl transferase domain-containing protein</fullName>
    </submittedName>
</protein>
<keyword evidence="1" id="KW-0596">Phosphopantetheine</keyword>
<evidence type="ECO:0000256" key="3">
    <source>
        <dbReference type="ARBA" id="ARBA00022679"/>
    </source>
</evidence>
<dbReference type="Pfam" id="PF00109">
    <property type="entry name" value="ketoacyl-synt"/>
    <property type="match status" value="1"/>
</dbReference>
<dbReference type="Gene3D" id="3.10.129.110">
    <property type="entry name" value="Polyketide synthase dehydratase"/>
    <property type="match status" value="1"/>
</dbReference>
<dbReference type="InterPro" id="IPR014043">
    <property type="entry name" value="Acyl_transferase_dom"/>
</dbReference>
<keyword evidence="7" id="KW-1185">Reference proteome</keyword>
<dbReference type="InterPro" id="IPR014030">
    <property type="entry name" value="Ketoacyl_synth_N"/>
</dbReference>
<evidence type="ECO:0000313" key="6">
    <source>
        <dbReference type="EMBL" id="SDF76725.1"/>
    </source>
</evidence>
<evidence type="ECO:0000256" key="1">
    <source>
        <dbReference type="ARBA" id="ARBA00022450"/>
    </source>
</evidence>
<evidence type="ECO:0000256" key="2">
    <source>
        <dbReference type="ARBA" id="ARBA00022553"/>
    </source>
</evidence>
<dbReference type="SUPFAM" id="SSF53901">
    <property type="entry name" value="Thiolase-like"/>
    <property type="match status" value="1"/>
</dbReference>
<dbReference type="SMART" id="SM00827">
    <property type="entry name" value="PKS_AT"/>
    <property type="match status" value="1"/>
</dbReference>
<dbReference type="InterPro" id="IPR016035">
    <property type="entry name" value="Acyl_Trfase/lysoPLipase"/>
</dbReference>
<dbReference type="InterPro" id="IPR020841">
    <property type="entry name" value="PKS_Beta-ketoAc_synthase_dom"/>
</dbReference>
<dbReference type="PANTHER" id="PTHR43775:SF51">
    <property type="entry name" value="INACTIVE PHENOLPHTHIOCEROL SYNTHESIS POLYKETIDE SYNTHASE TYPE I PKS1-RELATED"/>
    <property type="match status" value="1"/>
</dbReference>
<dbReference type="PANTHER" id="PTHR43775">
    <property type="entry name" value="FATTY ACID SYNTHASE"/>
    <property type="match status" value="1"/>
</dbReference>
<accession>A0A1G7NRM0</accession>